<evidence type="ECO:0000313" key="4">
    <source>
        <dbReference type="Proteomes" id="UP000053841"/>
    </source>
</evidence>
<dbReference type="KEGG" id="bze:COCCADRAFT_7638"/>
<gene>
    <name evidence="3" type="ORF">COCCADRAFT_7638</name>
</gene>
<feature type="coiled-coil region" evidence="1">
    <location>
        <begin position="289"/>
        <end position="321"/>
    </location>
</feature>
<dbReference type="OrthoDB" id="3798353at2759"/>
<feature type="region of interest" description="Disordered" evidence="2">
    <location>
        <begin position="448"/>
        <end position="471"/>
    </location>
</feature>
<evidence type="ECO:0000256" key="1">
    <source>
        <dbReference type="SAM" id="Coils"/>
    </source>
</evidence>
<feature type="region of interest" description="Disordered" evidence="2">
    <location>
        <begin position="192"/>
        <end position="231"/>
    </location>
</feature>
<dbReference type="eggNOG" id="ENOG502RH40">
    <property type="taxonomic scope" value="Eukaryota"/>
</dbReference>
<keyword evidence="1" id="KW-0175">Coiled coil</keyword>
<accession>W6XX20</accession>
<dbReference type="GeneID" id="19150849"/>
<proteinExistence type="predicted"/>
<keyword evidence="4" id="KW-1185">Reference proteome</keyword>
<evidence type="ECO:0000313" key="3">
    <source>
        <dbReference type="EMBL" id="EUC30308.1"/>
    </source>
</evidence>
<dbReference type="AlphaFoldDB" id="W6XX20"/>
<sequence length="675" mass="74659">MEQILEAVRTNADRLTGMFKPEEQAKRRSSIIEALFARHAEIFAKMDLDENGMPRPDATTPPVARRAVPITHVTTAPVVASAVPTYPAATSATTYPTVAAPTKTFPTVAFPTVDFPSMAFPSLAVPTMDVPTVAVPVVATGNITNTNHPRIAKRRNDEEIVVSERESKLKTAKCRALRQQQRHMLVTKNRIEHHRAQRAQGFRVHGPEDETESLDPQSADSLDADTKPSQDMSFYENQTYKESHAYVKERLTNILGAERMNFQLLPSGHNPIDPIIAEYNQRTITNSILDQWEAHKVEMRRQEEEQKRQAHEEEVRRFKIQTLLDHYRQLYINRLEQLAIYGRDLEMGIGYIEAALMAGGLCEAANVMQDMTHQVLLPIHTLLQKCDKEIPLEEAGAGKLKSMWPMDGLMAVFEYLQGEPYLPPQAIDMMQGIQVICTALNNPTPFQNPLDPRPVLNNAPKPSFNNNSNFQHTSHQIIPAAKPSPSKGLSVIGAASAPAGSGFSKLLAATAQSVKQEQNREPGSTSSGFAKLLAATAEKANSTQEASSGTAPNVSQNTTLETDLSPAHAARTAVLQYIATENLYFASEVQDLIRNNTVVGIHRRQASECLKELIGLANGEEGFLGEMDAGSYRMQIERCVTKINTLPTNPRLNRDTQALKKLCGIALKLWSVHAK</sequence>
<feature type="region of interest" description="Disordered" evidence="2">
    <location>
        <begin position="536"/>
        <end position="558"/>
    </location>
</feature>
<dbReference type="Proteomes" id="UP000053841">
    <property type="component" value="Unassembled WGS sequence"/>
</dbReference>
<evidence type="ECO:0000256" key="2">
    <source>
        <dbReference type="SAM" id="MobiDB-lite"/>
    </source>
</evidence>
<feature type="compositionally biased region" description="Polar residues" evidence="2">
    <location>
        <begin position="539"/>
        <end position="558"/>
    </location>
</feature>
<name>W6XX20_COCC2</name>
<dbReference type="HOGENOM" id="CLU_433447_0_0_1"/>
<dbReference type="RefSeq" id="XP_007715384.1">
    <property type="nucleotide sequence ID" value="XM_007717194.1"/>
</dbReference>
<organism evidence="3 4">
    <name type="scientific">Cochliobolus carbonum (strain 26-R-13)</name>
    <name type="common">Maize leaf spot fungus</name>
    <name type="synonym">Bipolaris zeicola</name>
    <dbReference type="NCBI Taxonomy" id="930089"/>
    <lineage>
        <taxon>Eukaryota</taxon>
        <taxon>Fungi</taxon>
        <taxon>Dikarya</taxon>
        <taxon>Ascomycota</taxon>
        <taxon>Pezizomycotina</taxon>
        <taxon>Dothideomycetes</taxon>
        <taxon>Pleosporomycetidae</taxon>
        <taxon>Pleosporales</taxon>
        <taxon>Pleosporineae</taxon>
        <taxon>Pleosporaceae</taxon>
        <taxon>Bipolaris</taxon>
    </lineage>
</organism>
<reference evidence="3 4" key="1">
    <citation type="journal article" date="2013" name="PLoS Genet.">
        <title>Comparative genome structure, secondary metabolite, and effector coding capacity across Cochliobolus pathogens.</title>
        <authorList>
            <person name="Condon B.J."/>
            <person name="Leng Y."/>
            <person name="Wu D."/>
            <person name="Bushley K.E."/>
            <person name="Ohm R.A."/>
            <person name="Otillar R."/>
            <person name="Martin J."/>
            <person name="Schackwitz W."/>
            <person name="Grimwood J."/>
            <person name="MohdZainudin N."/>
            <person name="Xue C."/>
            <person name="Wang R."/>
            <person name="Manning V.A."/>
            <person name="Dhillon B."/>
            <person name="Tu Z.J."/>
            <person name="Steffenson B.J."/>
            <person name="Salamov A."/>
            <person name="Sun H."/>
            <person name="Lowry S."/>
            <person name="LaButti K."/>
            <person name="Han J."/>
            <person name="Copeland A."/>
            <person name="Lindquist E."/>
            <person name="Barry K."/>
            <person name="Schmutz J."/>
            <person name="Baker S.E."/>
            <person name="Ciuffetti L.M."/>
            <person name="Grigoriev I.V."/>
            <person name="Zhong S."/>
            <person name="Turgeon B.G."/>
        </authorList>
    </citation>
    <scope>NUCLEOTIDE SEQUENCE [LARGE SCALE GENOMIC DNA]</scope>
    <source>
        <strain evidence="3 4">26-R-13</strain>
    </source>
</reference>
<dbReference type="EMBL" id="KI964706">
    <property type="protein sequence ID" value="EUC30308.1"/>
    <property type="molecule type" value="Genomic_DNA"/>
</dbReference>
<protein>
    <submittedName>
        <fullName evidence="3">Uncharacterized protein</fullName>
    </submittedName>
</protein>